<evidence type="ECO:0000313" key="1">
    <source>
        <dbReference type="EMBL" id="KAF3698019.1"/>
    </source>
</evidence>
<dbReference type="EMBL" id="CM015724">
    <property type="protein sequence ID" value="KAF3698019.1"/>
    <property type="molecule type" value="Genomic_DNA"/>
</dbReference>
<keyword evidence="2" id="KW-1185">Reference proteome</keyword>
<dbReference type="Proteomes" id="UP000503349">
    <property type="component" value="Chromosome 13"/>
</dbReference>
<sequence length="121" mass="13138">MVLKALSFDRSLSLLCSPGPLRIRTQRTEKQQKDMMIIHIIKRQMSEKEAQVGDGMNDSHEVLHTGVTTVEHVPHIDLTCVFTPDALQDAALPFYPGWGPAPGLPLVAGWGGIGNPLPSAS</sequence>
<protein>
    <submittedName>
        <fullName evidence="1">Uncharacterized protein</fullName>
    </submittedName>
</protein>
<evidence type="ECO:0000313" key="2">
    <source>
        <dbReference type="Proteomes" id="UP000503349"/>
    </source>
</evidence>
<organism evidence="1 2">
    <name type="scientific">Channa argus</name>
    <name type="common">Northern snakehead</name>
    <name type="synonym">Ophicephalus argus</name>
    <dbReference type="NCBI Taxonomy" id="215402"/>
    <lineage>
        <taxon>Eukaryota</taxon>
        <taxon>Metazoa</taxon>
        <taxon>Chordata</taxon>
        <taxon>Craniata</taxon>
        <taxon>Vertebrata</taxon>
        <taxon>Euteleostomi</taxon>
        <taxon>Actinopterygii</taxon>
        <taxon>Neopterygii</taxon>
        <taxon>Teleostei</taxon>
        <taxon>Neoteleostei</taxon>
        <taxon>Acanthomorphata</taxon>
        <taxon>Anabantaria</taxon>
        <taxon>Anabantiformes</taxon>
        <taxon>Channoidei</taxon>
        <taxon>Channidae</taxon>
        <taxon>Channa</taxon>
    </lineage>
</organism>
<accession>A0A6G1Q6G3</accession>
<dbReference type="AlphaFoldDB" id="A0A6G1Q6G3"/>
<reference evidence="1 2" key="1">
    <citation type="submission" date="2019-02" db="EMBL/GenBank/DDBJ databases">
        <title>Opniocepnalus argus genome.</title>
        <authorList>
            <person name="Zhou C."/>
            <person name="Xiao S."/>
        </authorList>
    </citation>
    <scope>NUCLEOTIDE SEQUENCE [LARGE SCALE GENOMIC DNA]</scope>
    <source>
        <strain evidence="1">OARG1902GOOAL</strain>
        <tissue evidence="1">Muscle</tissue>
    </source>
</reference>
<name>A0A6G1Q6G3_CHAAH</name>
<proteinExistence type="predicted"/>
<reference evidence="2" key="2">
    <citation type="submission" date="2019-02" db="EMBL/GenBank/DDBJ databases">
        <title>Opniocepnalus argus Var Kimnra genome.</title>
        <authorList>
            <person name="Zhou C."/>
            <person name="Xiao S."/>
        </authorList>
    </citation>
    <scope>NUCLEOTIDE SEQUENCE [LARGE SCALE GENOMIC DNA]</scope>
</reference>
<gene>
    <name evidence="1" type="ORF">EXN66_Car013700</name>
</gene>